<dbReference type="InterPro" id="IPR033776">
    <property type="entry name" value="COMMD1_N"/>
</dbReference>
<reference evidence="4" key="1">
    <citation type="submission" date="2022-11" db="UniProtKB">
        <authorList>
            <consortium name="EnsemblMetazoa"/>
        </authorList>
    </citation>
    <scope>IDENTIFICATION</scope>
</reference>
<dbReference type="Proteomes" id="UP000887568">
    <property type="component" value="Unplaced"/>
</dbReference>
<dbReference type="GO" id="GO:0031398">
    <property type="term" value="P:positive regulation of protein ubiquitination"/>
    <property type="evidence" value="ECO:0007669"/>
    <property type="project" value="TreeGrafter"/>
</dbReference>
<dbReference type="Pfam" id="PF07258">
    <property type="entry name" value="COMM_domain"/>
    <property type="match status" value="1"/>
</dbReference>
<dbReference type="PANTHER" id="PTHR21199">
    <property type="entry name" value="COMM DOMAIN-CONTAINING PROTEIN 1"/>
    <property type="match status" value="1"/>
</dbReference>
<evidence type="ECO:0000313" key="4">
    <source>
        <dbReference type="EnsemblMetazoa" id="XP_038072686.1"/>
    </source>
</evidence>
<dbReference type="GeneID" id="119741088"/>
<dbReference type="InterPro" id="IPR037351">
    <property type="entry name" value="Murr1"/>
</dbReference>
<dbReference type="PANTHER" id="PTHR21199:SF1">
    <property type="entry name" value="COMM DOMAIN-CONTAINING PROTEIN 1"/>
    <property type="match status" value="1"/>
</dbReference>
<sequence>MASEEEESRTVLGLLNGLAKREYFGKDEFTDEFLKEELMASATEEEFSALLSKCKSLLKNIVSGNMDVNQLEAFLTSQTKKKGGINGAQAAAFSKFWRSNKAKIHDSIVAKSMWGNGLRSMSWRIDIKSQGRHIDQINTPTAIVELQLAENNSDKEAEVVRFEMDEEKLAKITQDLDIMEAQIAAHCH</sequence>
<accession>A0A914B987</accession>
<dbReference type="PROSITE" id="PS51269">
    <property type="entry name" value="COMM"/>
    <property type="match status" value="1"/>
</dbReference>
<protein>
    <recommendedName>
        <fullName evidence="1">COMM domain-containing protein 1</fullName>
    </recommendedName>
</protein>
<dbReference type="CTD" id="150684"/>
<dbReference type="GO" id="GO:0005768">
    <property type="term" value="C:endosome"/>
    <property type="evidence" value="ECO:0007669"/>
    <property type="project" value="TreeGrafter"/>
</dbReference>
<proteinExistence type="inferred from homology"/>
<dbReference type="EnsemblMetazoa" id="XM_038216758.1">
    <property type="protein sequence ID" value="XP_038072686.1"/>
    <property type="gene ID" value="LOC119741088"/>
</dbReference>
<evidence type="ECO:0000313" key="5">
    <source>
        <dbReference type="Proteomes" id="UP000887568"/>
    </source>
</evidence>
<dbReference type="GO" id="GO:2000009">
    <property type="term" value="P:negative regulation of protein localization to cell surface"/>
    <property type="evidence" value="ECO:0007669"/>
    <property type="project" value="TreeGrafter"/>
</dbReference>
<dbReference type="Pfam" id="PF17221">
    <property type="entry name" value="COMMD1_N"/>
    <property type="match status" value="1"/>
</dbReference>
<evidence type="ECO:0000256" key="1">
    <source>
        <dbReference type="ARBA" id="ARBA00016551"/>
    </source>
</evidence>
<dbReference type="OMA" id="MPTAIVE"/>
<dbReference type="GO" id="GO:1902306">
    <property type="term" value="P:negative regulation of sodium ion transmembrane transport"/>
    <property type="evidence" value="ECO:0007669"/>
    <property type="project" value="TreeGrafter"/>
</dbReference>
<dbReference type="GO" id="GO:0032434">
    <property type="term" value="P:regulation of proteasomal ubiquitin-dependent protein catabolic process"/>
    <property type="evidence" value="ECO:0007669"/>
    <property type="project" value="TreeGrafter"/>
</dbReference>
<keyword evidence="5" id="KW-1185">Reference proteome</keyword>
<evidence type="ECO:0000256" key="2">
    <source>
        <dbReference type="ARBA" id="ARBA00093455"/>
    </source>
</evidence>
<dbReference type="InterPro" id="IPR017920">
    <property type="entry name" value="COMM"/>
</dbReference>
<comment type="similarity">
    <text evidence="2">Belongs to the COMM domain-containing protein 1 family.</text>
</comment>
<dbReference type="AlphaFoldDB" id="A0A914B987"/>
<name>A0A914B987_PATMI</name>
<evidence type="ECO:0000259" key="3">
    <source>
        <dbReference type="PROSITE" id="PS51269"/>
    </source>
</evidence>
<feature type="domain" description="COMM" evidence="3">
    <location>
        <begin position="117"/>
        <end position="187"/>
    </location>
</feature>
<dbReference type="RefSeq" id="XP_038072686.1">
    <property type="nucleotide sequence ID" value="XM_038216758.1"/>
</dbReference>
<dbReference type="GO" id="GO:0055070">
    <property type="term" value="P:copper ion homeostasis"/>
    <property type="evidence" value="ECO:0007669"/>
    <property type="project" value="InterPro"/>
</dbReference>
<dbReference type="OrthoDB" id="10251426at2759"/>
<organism evidence="4 5">
    <name type="scientific">Patiria miniata</name>
    <name type="common">Bat star</name>
    <name type="synonym">Asterina miniata</name>
    <dbReference type="NCBI Taxonomy" id="46514"/>
    <lineage>
        <taxon>Eukaryota</taxon>
        <taxon>Metazoa</taxon>
        <taxon>Echinodermata</taxon>
        <taxon>Eleutherozoa</taxon>
        <taxon>Asterozoa</taxon>
        <taxon>Asteroidea</taxon>
        <taxon>Valvatacea</taxon>
        <taxon>Valvatida</taxon>
        <taxon>Asterinidae</taxon>
        <taxon>Patiria</taxon>
    </lineage>
</organism>